<comment type="caution">
    <text evidence="7">The sequence shown here is derived from an EMBL/GenBank/DDBJ whole genome shotgun (WGS) entry which is preliminary data.</text>
</comment>
<evidence type="ECO:0000259" key="6">
    <source>
        <dbReference type="PROSITE" id="PS50011"/>
    </source>
</evidence>
<dbReference type="GO" id="GO:0033554">
    <property type="term" value="P:cellular response to stress"/>
    <property type="evidence" value="ECO:0007669"/>
    <property type="project" value="TreeGrafter"/>
</dbReference>
<dbReference type="PROSITE" id="PS50011">
    <property type="entry name" value="PROTEIN_KINASE_DOM"/>
    <property type="match status" value="1"/>
</dbReference>
<dbReference type="OrthoDB" id="6021930at2759"/>
<dbReference type="PROSITE" id="PS00108">
    <property type="entry name" value="PROTEIN_KINASE_ST"/>
    <property type="match status" value="1"/>
</dbReference>
<evidence type="ECO:0000256" key="5">
    <source>
        <dbReference type="ARBA" id="ARBA00022840"/>
    </source>
</evidence>
<dbReference type="AlphaFoldDB" id="A0A6S7I4F9"/>
<evidence type="ECO:0000256" key="4">
    <source>
        <dbReference type="ARBA" id="ARBA00022777"/>
    </source>
</evidence>
<dbReference type="GO" id="GO:0004709">
    <property type="term" value="F:MAP kinase kinase kinase activity"/>
    <property type="evidence" value="ECO:0007669"/>
    <property type="project" value="TreeGrafter"/>
</dbReference>
<keyword evidence="1" id="KW-0723">Serine/threonine-protein kinase</keyword>
<proteinExistence type="predicted"/>
<dbReference type="GO" id="GO:0005524">
    <property type="term" value="F:ATP binding"/>
    <property type="evidence" value="ECO:0007669"/>
    <property type="project" value="UniProtKB-KW"/>
</dbReference>
<sequence>MLPYHYQITFHPNDHSAFQDLADEIKAFEGLTHDSLVKYYGCEVHRDVMYIFMEYCGDGTISDVSKLGLPEAMIRKYADQLLIAVEFLHDRGIVHRDIKGPNIFLSSEGLIKLGDFGASVKLVNPSQTMCGEVSALRGTIAYMAPEVITLDKGAGYGRAADIWSVGCVVVEMATGKGCPRKTKGVTLTDKESLVSILEGFSDSISTLYISNCKSTKEINRKTWSFYSLRIRFPDLVSCVDENYEVIIVLHDVLVVLSFLTNPILLFIIIKTLGKSSGKNSGILLSSICLTNIFVTSFGVIKIFGGSAIDYGIMTRVMSIFLPMYYFATFCLALNHYGLIVTPLKFQTSSPKPKTMVGILGIVWITMTLVLVVAPSLASDFDLYVKVTITTVVALCWLASIIIAIMYTRILLTLYQRKLTLHRTLNMSRSRQGLVVIKQNTKLAKVLSFYTLVLVVLTLPLYTSVILALHCSKCDTPAMMKFTLYCLPPGMSMPIIHVFHWLSATPQYYREVKRLIKKVFALLWEERVTSG</sequence>
<dbReference type="SMART" id="SM00220">
    <property type="entry name" value="S_TKc"/>
    <property type="match status" value="1"/>
</dbReference>
<evidence type="ECO:0000313" key="7">
    <source>
        <dbReference type="EMBL" id="CAB4010730.1"/>
    </source>
</evidence>
<dbReference type="SUPFAM" id="SSF56112">
    <property type="entry name" value="Protein kinase-like (PK-like)"/>
    <property type="match status" value="1"/>
</dbReference>
<accession>A0A6S7I4F9</accession>
<evidence type="ECO:0000256" key="2">
    <source>
        <dbReference type="ARBA" id="ARBA00022679"/>
    </source>
</evidence>
<feature type="domain" description="Protein kinase" evidence="6">
    <location>
        <begin position="1"/>
        <end position="253"/>
    </location>
</feature>
<protein>
    <submittedName>
        <fullName evidence="7">Mitogen-activated kinase kinase kinase 4-like, partial</fullName>
    </submittedName>
</protein>
<keyword evidence="8" id="KW-1185">Reference proteome</keyword>
<dbReference type="Proteomes" id="UP001152795">
    <property type="component" value="Unassembled WGS sequence"/>
</dbReference>
<dbReference type="PANTHER" id="PTHR11584">
    <property type="entry name" value="SERINE/THREONINE PROTEIN KINASE"/>
    <property type="match status" value="1"/>
</dbReference>
<gene>
    <name evidence="7" type="ORF">PACLA_8A042246</name>
</gene>
<keyword evidence="2" id="KW-0808">Transferase</keyword>
<dbReference type="InterPro" id="IPR008271">
    <property type="entry name" value="Ser/Thr_kinase_AS"/>
</dbReference>
<dbReference type="EMBL" id="CACRXK020006883">
    <property type="protein sequence ID" value="CAB4010730.1"/>
    <property type="molecule type" value="Genomic_DNA"/>
</dbReference>
<dbReference type="InterPro" id="IPR011009">
    <property type="entry name" value="Kinase-like_dom_sf"/>
</dbReference>
<dbReference type="CDD" id="cd00637">
    <property type="entry name" value="7tm_classA_rhodopsin-like"/>
    <property type="match status" value="1"/>
</dbReference>
<keyword evidence="4 7" id="KW-0418">Kinase</keyword>
<dbReference type="InterPro" id="IPR000719">
    <property type="entry name" value="Prot_kinase_dom"/>
</dbReference>
<keyword evidence="3" id="KW-0547">Nucleotide-binding</keyword>
<evidence type="ECO:0000256" key="1">
    <source>
        <dbReference type="ARBA" id="ARBA00022527"/>
    </source>
</evidence>
<reference evidence="7" key="1">
    <citation type="submission" date="2020-04" db="EMBL/GenBank/DDBJ databases">
        <authorList>
            <person name="Alioto T."/>
            <person name="Alioto T."/>
            <person name="Gomez Garrido J."/>
        </authorList>
    </citation>
    <scope>NUCLEOTIDE SEQUENCE</scope>
    <source>
        <strain evidence="7">A484AB</strain>
    </source>
</reference>
<evidence type="ECO:0000256" key="3">
    <source>
        <dbReference type="ARBA" id="ARBA00022741"/>
    </source>
</evidence>
<dbReference type="Pfam" id="PF00069">
    <property type="entry name" value="Pkinase"/>
    <property type="match status" value="1"/>
</dbReference>
<evidence type="ECO:0000313" key="8">
    <source>
        <dbReference type="Proteomes" id="UP001152795"/>
    </source>
</evidence>
<dbReference type="SUPFAM" id="SSF81321">
    <property type="entry name" value="Family A G protein-coupled receptor-like"/>
    <property type="match status" value="1"/>
</dbReference>
<dbReference type="Gene3D" id="1.20.1070.10">
    <property type="entry name" value="Rhodopsin 7-helix transmembrane proteins"/>
    <property type="match status" value="1"/>
</dbReference>
<keyword evidence="5" id="KW-0067">ATP-binding</keyword>
<organism evidence="7 8">
    <name type="scientific">Paramuricea clavata</name>
    <name type="common">Red gorgonian</name>
    <name type="synonym">Violescent sea-whip</name>
    <dbReference type="NCBI Taxonomy" id="317549"/>
    <lineage>
        <taxon>Eukaryota</taxon>
        <taxon>Metazoa</taxon>
        <taxon>Cnidaria</taxon>
        <taxon>Anthozoa</taxon>
        <taxon>Octocorallia</taxon>
        <taxon>Malacalcyonacea</taxon>
        <taxon>Plexauridae</taxon>
        <taxon>Paramuricea</taxon>
    </lineage>
</organism>
<dbReference type="Gene3D" id="1.10.510.10">
    <property type="entry name" value="Transferase(Phosphotransferase) domain 1"/>
    <property type="match status" value="1"/>
</dbReference>
<name>A0A6S7I4F9_PARCT</name>
<dbReference type="PANTHER" id="PTHR11584:SF394">
    <property type="entry name" value="APOPTOTIC SIGNAL-REGULATING KINASE 1, ISOFORM C"/>
    <property type="match status" value="1"/>
</dbReference>